<sequence length="281" mass="30940">MQTVMVIGAGLMGNGIAQTAAMAGYQVILVEQTEELAKKGLASIEQSLGKLIRKGNISEEDKQKVLDRIRLTTDLADGKEADLVVEAIPEKIELKRDLFRQLDLLVQPDSILATNTSSLSITELAAVTKRPDKVIGMHFFCPVPVMPLVEIVRALTTSDETFQKAESYARQFGKQTVVAKDSPAFIFNRVLIPMLNEAAFLVYEGTQPEDVDRTMKLAASHPIGPLELADYIGIDVLLDVIQSMYEGFQDPKYRPCPLLKKMVEAGRLGRKSGTGFYSYGT</sequence>
<evidence type="ECO:0000256" key="4">
    <source>
        <dbReference type="PIRSR" id="PIRSR000105-1"/>
    </source>
</evidence>
<organism evidence="8 9">
    <name type="scientific">Effusibacillus dendaii</name>
    <dbReference type="NCBI Taxonomy" id="2743772"/>
    <lineage>
        <taxon>Bacteria</taxon>
        <taxon>Bacillati</taxon>
        <taxon>Bacillota</taxon>
        <taxon>Bacilli</taxon>
        <taxon>Bacillales</taxon>
        <taxon>Alicyclobacillaceae</taxon>
        <taxon>Effusibacillus</taxon>
    </lineage>
</organism>
<dbReference type="InterPro" id="IPR008927">
    <property type="entry name" value="6-PGluconate_DH-like_C_sf"/>
</dbReference>
<feature type="binding site" evidence="5">
    <location>
        <position position="117"/>
    </location>
    <ligand>
        <name>CoA</name>
        <dbReference type="ChEBI" id="CHEBI:57287"/>
    </ligand>
</feature>
<dbReference type="PANTHER" id="PTHR48075:SF5">
    <property type="entry name" value="3-HYDROXYBUTYRYL-COA DEHYDROGENASE"/>
    <property type="match status" value="1"/>
</dbReference>
<dbReference type="FunFam" id="3.40.50.720:FF:000009">
    <property type="entry name" value="Fatty oxidation complex, alpha subunit"/>
    <property type="match status" value="1"/>
</dbReference>
<proteinExistence type="inferred from homology"/>
<name>A0A7I8DG14_9BACL</name>
<evidence type="ECO:0000256" key="2">
    <source>
        <dbReference type="ARBA" id="ARBA00009463"/>
    </source>
</evidence>
<dbReference type="Pfam" id="PF02737">
    <property type="entry name" value="3HCDH_N"/>
    <property type="match status" value="1"/>
</dbReference>
<dbReference type="NCBIfam" id="NF005875">
    <property type="entry name" value="PRK07819.1"/>
    <property type="match status" value="1"/>
</dbReference>
<dbReference type="Proteomes" id="UP000593802">
    <property type="component" value="Chromosome"/>
</dbReference>
<feature type="binding site" evidence="5">
    <location>
        <position position="54"/>
    </location>
    <ligand>
        <name>CoA</name>
        <dbReference type="ChEBI" id="CHEBI:57287"/>
    </ligand>
</feature>
<protein>
    <submittedName>
        <fullName evidence="8">3-hydroxybutyryl-CoA dehydrogenase</fullName>
    </submittedName>
</protein>
<reference evidence="8 9" key="1">
    <citation type="submission" date="2020-08" db="EMBL/GenBank/DDBJ databases">
        <title>Complete Genome Sequence of Effusibacillus dendaii Strain skT53, Isolated from Farmland soil.</title>
        <authorList>
            <person name="Konishi T."/>
            <person name="Kawasaki H."/>
        </authorList>
    </citation>
    <scope>NUCLEOTIDE SEQUENCE [LARGE SCALE GENOMIC DNA]</scope>
    <source>
        <strain evidence="9">skT53</strain>
    </source>
</reference>
<dbReference type="GO" id="GO:0070403">
    <property type="term" value="F:NAD+ binding"/>
    <property type="evidence" value="ECO:0007669"/>
    <property type="project" value="InterPro"/>
</dbReference>
<dbReference type="InterPro" id="IPR013328">
    <property type="entry name" value="6PGD_dom2"/>
</dbReference>
<dbReference type="PANTHER" id="PTHR48075">
    <property type="entry name" value="3-HYDROXYACYL-COA DEHYDROGENASE FAMILY PROTEIN"/>
    <property type="match status" value="1"/>
</dbReference>
<dbReference type="Pfam" id="PF00725">
    <property type="entry name" value="3HCDH"/>
    <property type="match status" value="1"/>
</dbReference>
<evidence type="ECO:0000313" key="8">
    <source>
        <dbReference type="EMBL" id="BCJ86821.1"/>
    </source>
</evidence>
<keyword evidence="3" id="KW-0560">Oxidoreductase</keyword>
<accession>A0A7I8DG14</accession>
<dbReference type="InterPro" id="IPR006108">
    <property type="entry name" value="3HC_DH_C"/>
</dbReference>
<feature type="domain" description="3-hydroxyacyl-CoA dehydrogenase C-terminal" evidence="6">
    <location>
        <begin position="185"/>
        <end position="279"/>
    </location>
</feature>
<evidence type="ECO:0000259" key="7">
    <source>
        <dbReference type="Pfam" id="PF02737"/>
    </source>
</evidence>
<dbReference type="PIRSF" id="PIRSF000105">
    <property type="entry name" value="HCDH"/>
    <property type="match status" value="1"/>
</dbReference>
<dbReference type="SUPFAM" id="SSF48179">
    <property type="entry name" value="6-phosphogluconate dehydrogenase C-terminal domain-like"/>
    <property type="match status" value="1"/>
</dbReference>
<dbReference type="AlphaFoldDB" id="A0A7I8DG14"/>
<dbReference type="Gene3D" id="1.10.1040.10">
    <property type="entry name" value="N-(1-d-carboxylethyl)-l-norvaline Dehydrogenase, domain 2"/>
    <property type="match status" value="1"/>
</dbReference>
<gene>
    <name evidence="8" type="ORF">skT53_18060</name>
</gene>
<comment type="similarity">
    <text evidence="2">Belongs to the 3-hydroxyacyl-CoA dehydrogenase family.</text>
</comment>
<feature type="domain" description="3-hydroxyacyl-CoA dehydrogenase NAD binding" evidence="7">
    <location>
        <begin position="3"/>
        <end position="181"/>
    </location>
</feature>
<feature type="binding site" evidence="5">
    <location>
        <position position="47"/>
    </location>
    <ligand>
        <name>CoA</name>
        <dbReference type="ChEBI" id="CHEBI:57287"/>
    </ligand>
</feature>
<dbReference type="InterPro" id="IPR006176">
    <property type="entry name" value="3-OHacyl-CoA_DH_NAD-bd"/>
</dbReference>
<evidence type="ECO:0000259" key="6">
    <source>
        <dbReference type="Pfam" id="PF00725"/>
    </source>
</evidence>
<dbReference type="GO" id="GO:0016616">
    <property type="term" value="F:oxidoreductase activity, acting on the CH-OH group of donors, NAD or NADP as acceptor"/>
    <property type="evidence" value="ECO:0007669"/>
    <property type="project" value="InterPro"/>
</dbReference>
<comment type="pathway">
    <text evidence="1">Lipid metabolism; butanoate metabolism.</text>
</comment>
<dbReference type="InterPro" id="IPR036291">
    <property type="entry name" value="NAD(P)-bd_dom_sf"/>
</dbReference>
<evidence type="ECO:0000256" key="3">
    <source>
        <dbReference type="ARBA" id="ARBA00023002"/>
    </source>
</evidence>
<keyword evidence="9" id="KW-1185">Reference proteome</keyword>
<dbReference type="InterPro" id="IPR006180">
    <property type="entry name" value="3-OHacyl-CoA_DH_CS"/>
</dbReference>
<dbReference type="KEGG" id="eff:skT53_18060"/>
<dbReference type="InterPro" id="IPR022694">
    <property type="entry name" value="3-OHacyl-CoA_DH"/>
</dbReference>
<evidence type="ECO:0000256" key="5">
    <source>
        <dbReference type="PIRSR" id="PIRSR000105-3"/>
    </source>
</evidence>
<dbReference type="UniPathway" id="UPA00863"/>
<dbReference type="GO" id="GO:0019605">
    <property type="term" value="P:butyrate metabolic process"/>
    <property type="evidence" value="ECO:0007669"/>
    <property type="project" value="UniProtKB-UniPathway"/>
</dbReference>
<dbReference type="EMBL" id="AP023366">
    <property type="protein sequence ID" value="BCJ86821.1"/>
    <property type="molecule type" value="Genomic_DNA"/>
</dbReference>
<evidence type="ECO:0000256" key="1">
    <source>
        <dbReference type="ARBA" id="ARBA00005086"/>
    </source>
</evidence>
<evidence type="ECO:0000313" key="9">
    <source>
        <dbReference type="Proteomes" id="UP000593802"/>
    </source>
</evidence>
<dbReference type="PROSITE" id="PS00067">
    <property type="entry name" value="3HCDH"/>
    <property type="match status" value="1"/>
</dbReference>
<dbReference type="Gene3D" id="3.40.50.720">
    <property type="entry name" value="NAD(P)-binding Rossmann-like Domain"/>
    <property type="match status" value="1"/>
</dbReference>
<dbReference type="SUPFAM" id="SSF51735">
    <property type="entry name" value="NAD(P)-binding Rossmann-fold domains"/>
    <property type="match status" value="1"/>
</dbReference>
<feature type="site" description="Important for catalytic activity" evidence="4">
    <location>
        <position position="138"/>
    </location>
</feature>